<dbReference type="GO" id="GO:0005886">
    <property type="term" value="C:plasma membrane"/>
    <property type="evidence" value="ECO:0007669"/>
    <property type="project" value="UniProtKB-SubCell"/>
</dbReference>
<sequence length="322" mass="34113">MKIRWQTIAIWIVCMAAGYGIIYAGEMTGVVDTFIENMLVMMGINIILAVSLNLIVGFSGQFSLGHAGFMAIGAYATGIMTQTESTFAGLIFSMVTGIALAIVIALIVGIPTLRLKGDYLAIATMGAAEIIRLTANNLKITNGPAGLYNIPQLVSWPIVYIMMCLTIIIVANFVHSKTGRAIRAVRNDELAATAMGINATKYKLMAFVMGGSLAAVGGSLYASYLQSIAPSNFNIMESVSILIIVVLGGIGSITGSVIAAIVLGAIDTILQNFGSLRMVIYAVMLIVIMIAKPSGLMGRRKFSIGKWLTKRAAKKQAAVTES</sequence>
<dbReference type="PANTHER" id="PTHR30482">
    <property type="entry name" value="HIGH-AFFINITY BRANCHED-CHAIN AMINO ACID TRANSPORT SYSTEM PERMEASE"/>
    <property type="match status" value="1"/>
</dbReference>
<keyword evidence="5 6" id="KW-0472">Membrane</keyword>
<evidence type="ECO:0000256" key="5">
    <source>
        <dbReference type="ARBA" id="ARBA00023136"/>
    </source>
</evidence>
<organism evidence="7">
    <name type="scientific">Limosilactobacillus allomucosae</name>
    <dbReference type="NCBI Taxonomy" id="3142938"/>
    <lineage>
        <taxon>Bacteria</taxon>
        <taxon>Bacillati</taxon>
        <taxon>Bacillota</taxon>
        <taxon>Bacilli</taxon>
        <taxon>Lactobacillales</taxon>
        <taxon>Lactobacillaceae</taxon>
        <taxon>Limosilactobacillus</taxon>
    </lineage>
</organism>
<dbReference type="AlphaFoldDB" id="A0AAU7C3G6"/>
<dbReference type="RefSeq" id="WP_347980503.1">
    <property type="nucleotide sequence ID" value="NZ_CP154878.1"/>
</dbReference>
<dbReference type="PANTHER" id="PTHR30482:SF10">
    <property type="entry name" value="HIGH-AFFINITY BRANCHED-CHAIN AMINO ACID TRANSPORT PROTEIN BRAE"/>
    <property type="match status" value="1"/>
</dbReference>
<name>A0AAU7C3G6_9LACO</name>
<reference evidence="7" key="1">
    <citation type="submission" date="2024-04" db="EMBL/GenBank/DDBJ databases">
        <title>Limosilactobacillus allomucosae sp. nov., a novel species isolated from wild boar faecal samples as a potential probiotics for domestic pigs.</title>
        <authorList>
            <person name="Chen B."/>
        </authorList>
    </citation>
    <scope>NUCLEOTIDE SEQUENCE</scope>
    <source>
        <strain evidence="7">WILCCON 0051</strain>
    </source>
</reference>
<comment type="subcellular location">
    <subcellularLocation>
        <location evidence="1">Cell membrane</location>
        <topology evidence="1">Multi-pass membrane protein</topology>
    </subcellularLocation>
</comment>
<dbReference type="Pfam" id="PF02653">
    <property type="entry name" value="BPD_transp_2"/>
    <property type="match status" value="1"/>
</dbReference>
<keyword evidence="3 6" id="KW-0812">Transmembrane</keyword>
<feature type="transmembrane region" description="Helical" evidence="6">
    <location>
        <begin position="7"/>
        <end position="25"/>
    </location>
</feature>
<dbReference type="KEGG" id="lalo:ABC765_00580"/>
<evidence type="ECO:0000256" key="4">
    <source>
        <dbReference type="ARBA" id="ARBA00022989"/>
    </source>
</evidence>
<dbReference type="GO" id="GO:0015658">
    <property type="term" value="F:branched-chain amino acid transmembrane transporter activity"/>
    <property type="evidence" value="ECO:0007669"/>
    <property type="project" value="InterPro"/>
</dbReference>
<feature type="transmembrane region" description="Helical" evidence="6">
    <location>
        <begin position="155"/>
        <end position="174"/>
    </location>
</feature>
<dbReference type="CDD" id="cd06581">
    <property type="entry name" value="TM_PBP1_LivM_like"/>
    <property type="match status" value="1"/>
</dbReference>
<protein>
    <submittedName>
        <fullName evidence="7">Branched-chain amino acid ABC transporter permease</fullName>
    </submittedName>
</protein>
<dbReference type="InterPro" id="IPR043428">
    <property type="entry name" value="LivM-like"/>
</dbReference>
<evidence type="ECO:0000256" key="3">
    <source>
        <dbReference type="ARBA" id="ARBA00022692"/>
    </source>
</evidence>
<gene>
    <name evidence="7" type="ORF">ABC765_00580</name>
</gene>
<accession>A0AAU7C3G6</accession>
<evidence type="ECO:0000256" key="6">
    <source>
        <dbReference type="SAM" id="Phobius"/>
    </source>
</evidence>
<feature type="transmembrane region" description="Helical" evidence="6">
    <location>
        <begin position="239"/>
        <end position="266"/>
    </location>
</feature>
<keyword evidence="2" id="KW-1003">Cell membrane</keyword>
<keyword evidence="4 6" id="KW-1133">Transmembrane helix</keyword>
<evidence type="ECO:0000256" key="2">
    <source>
        <dbReference type="ARBA" id="ARBA00022475"/>
    </source>
</evidence>
<feature type="transmembrane region" description="Helical" evidence="6">
    <location>
        <begin position="204"/>
        <end position="224"/>
    </location>
</feature>
<feature type="transmembrane region" description="Helical" evidence="6">
    <location>
        <begin position="87"/>
        <end position="110"/>
    </location>
</feature>
<proteinExistence type="predicted"/>
<dbReference type="EMBL" id="CP154878">
    <property type="protein sequence ID" value="XBG95668.1"/>
    <property type="molecule type" value="Genomic_DNA"/>
</dbReference>
<evidence type="ECO:0000313" key="7">
    <source>
        <dbReference type="EMBL" id="XBG95668.1"/>
    </source>
</evidence>
<feature type="transmembrane region" description="Helical" evidence="6">
    <location>
        <begin position="278"/>
        <end position="298"/>
    </location>
</feature>
<feature type="transmembrane region" description="Helical" evidence="6">
    <location>
        <begin position="37"/>
        <end position="56"/>
    </location>
</feature>
<dbReference type="InterPro" id="IPR001851">
    <property type="entry name" value="ABC_transp_permease"/>
</dbReference>
<evidence type="ECO:0000256" key="1">
    <source>
        <dbReference type="ARBA" id="ARBA00004651"/>
    </source>
</evidence>